<dbReference type="InterPro" id="IPR009056">
    <property type="entry name" value="Cyt_c-like_dom"/>
</dbReference>
<dbReference type="Pfam" id="PF13517">
    <property type="entry name" value="FG-GAP_3"/>
    <property type="match status" value="1"/>
</dbReference>
<evidence type="ECO:0000259" key="7">
    <source>
        <dbReference type="PROSITE" id="PS51007"/>
    </source>
</evidence>
<dbReference type="InterPro" id="IPR011042">
    <property type="entry name" value="6-blade_b-propeller_TolB-like"/>
</dbReference>
<evidence type="ECO:0000256" key="4">
    <source>
        <dbReference type="ARBA" id="ARBA00023004"/>
    </source>
</evidence>
<gene>
    <name evidence="8" type="ORF">Pla22_12060</name>
</gene>
<proteinExistence type="predicted"/>
<evidence type="ECO:0000313" key="9">
    <source>
        <dbReference type="Proteomes" id="UP000316598"/>
    </source>
</evidence>
<dbReference type="NCBIfam" id="TIGR02604">
    <property type="entry name" value="Piru_Ver_Nterm"/>
    <property type="match status" value="1"/>
</dbReference>
<dbReference type="InterPro" id="IPR011989">
    <property type="entry name" value="ARM-like"/>
</dbReference>
<dbReference type="Gene3D" id="1.10.760.10">
    <property type="entry name" value="Cytochrome c-like domain"/>
    <property type="match status" value="1"/>
</dbReference>
<dbReference type="GO" id="GO:0020037">
    <property type="term" value="F:heme binding"/>
    <property type="evidence" value="ECO:0007669"/>
    <property type="project" value="InterPro"/>
</dbReference>
<sequence precursor="true">MTKTGIHALLLTLVVSVSTYAQAWNRKPVHQTFYSEGASAGDIDGDGITDLVAGPLWFRGPSFEESFEIAPARQFPISSYSDQFFSHVFDANADGHNDVLVIGFPGQAARLYLNPGPQSLDQAWALHEVADVVDNESPSIVDLVPGGLPEIVCGRESRYGYYEAGTDPTLPWTWHGITRAGACSGRFEHGMGVGDVNSDGRMDLLNKTFWWEQPSEASSDELWQPHRWAPQPGLPGGAQICVDDLDDDGDADIVSSLSAHGHGLAWFEQIGDGEFVQHDIMGDSSTDNDYGVVFSQLHAVVLADVNSDGRKDIVTGKRWMAHNGHDVGGLQEPVLYWFENVKADQTHFVPHLIDNDSGVGTDILVADLDGDQRLDVVSASKRGLTVHLQNDLASQAAPTAWRQSEGRDQSKYANGLSPEQAAEQMLTDDGFTVDVVAAEPELTQPIAMCFDARGRIWVIEGHTYPTKAPEGQGRDRVIILEDTDSDGAFETKTTFIEGINLASGIEVGFGGVWIGAAPELLFIPDADHDGKPDGPPQVLLNGWGYQDTHETLNSFTWGPDGWLYGCHGVFTHSEVGKPGSPPSERVKMNAGVWRYHPTQHRFEVYAHGTSNPWGVDFNDQGDWFISACVIPHLYHMIQGGRYQRQGGQHFNAATYDDIKTIADHAHFAGRVSEHAYWGDMPIEQRSTPLDTSVLGGGHAHCGLAIYNADVFPLNYRQNLFFHNLHGHRVVQETLVRDGSGYVGLHQPDFALARDHKQIGVGIMVGPDGALYTSDWYDIQTCHNRDQEVWDRTDGRLYRIRYGDIRPQSFDLWSESTDQLVERLRSNNGFFARQAQRVLSERAAASLLVDSVAGQLARIIDDSSLPRDRLRAVWTYAGIGAANDPQLIAWMNDRDPYVRGWAVQLAGEAMKPLLSPLLDEVAKLSKSDKSLVVQRYIVSLLQRIPVSQRWQIVKPLLANGINPNDRNLPFLVWYALEPMAVEDPARAMELAETSGLPSLFRFAVRRVVGSRVGRDTLMSWLSETKSTATRALVLTELIDDAKRRGGVTMPDRWPERMKQLSLVHEQGISNLARELAIQYGDESVFPYLRERLADRSLPKSERLSALSSLRSAGDAMLPKQVFALLDDASVSTEAVAALASFDDPAIADKLLQSFPHLTPAAKLAAMNWLSSRKATTERLVHAMESQVIEPKSVPAYIVRQAVSWGDPDLLVRIERSWGRIASSSQEKQSAYKKYRSVLTPPMIAKANASAGRSIFEANCGTCHRLFGEGGMIGPDITGANRTSVDYWLENILEPNALIGRAYQMTKFLTTDGRVIAGIVNEENEDAITVQTATEKIVLPVDEIEERSLSEVSMMPEGQLQPMSDDQVRSLFKYLMSPHQVKRPNDHPTSASRPKNPNTTIVEAETIKNVEASGGQVRSQAMKHFGNDWSGDQQLWWTGADPSQTLTLNVVVPTSDGNFDVSIFFTQARDYAIISVGLDDQEVKQQDFYSGEVTMGPPMTFADVSISSERLLPLKITIVGKNDQAVAGYMVGIDRIEFTPSQTSN</sequence>
<dbReference type="PANTHER" id="PTHR33546">
    <property type="entry name" value="LARGE, MULTIFUNCTIONAL SECRETED PROTEIN-RELATED"/>
    <property type="match status" value="1"/>
</dbReference>
<dbReference type="PROSITE" id="PS51007">
    <property type="entry name" value="CYTC"/>
    <property type="match status" value="1"/>
</dbReference>
<dbReference type="Gene3D" id="2.130.10.130">
    <property type="entry name" value="Integrin alpha, N-terminal"/>
    <property type="match status" value="1"/>
</dbReference>
<dbReference type="SUPFAM" id="SSF48371">
    <property type="entry name" value="ARM repeat"/>
    <property type="match status" value="1"/>
</dbReference>
<feature type="chain" id="PRO_5023069096" evidence="6">
    <location>
        <begin position="24"/>
        <end position="1543"/>
    </location>
</feature>
<evidence type="ECO:0000256" key="3">
    <source>
        <dbReference type="ARBA" id="ARBA00022729"/>
    </source>
</evidence>
<evidence type="ECO:0000256" key="2">
    <source>
        <dbReference type="ARBA" id="ARBA00022723"/>
    </source>
</evidence>
<keyword evidence="1 5" id="KW-0349">Heme</keyword>
<keyword evidence="4 5" id="KW-0408">Iron</keyword>
<evidence type="ECO:0000313" key="8">
    <source>
        <dbReference type="EMBL" id="TWT53577.1"/>
    </source>
</evidence>
<reference evidence="8 9" key="1">
    <citation type="submission" date="2019-02" db="EMBL/GenBank/DDBJ databases">
        <title>Deep-cultivation of Planctomycetes and their phenomic and genomic characterization uncovers novel biology.</title>
        <authorList>
            <person name="Wiegand S."/>
            <person name="Jogler M."/>
            <person name="Boedeker C."/>
            <person name="Pinto D."/>
            <person name="Vollmers J."/>
            <person name="Rivas-Marin E."/>
            <person name="Kohn T."/>
            <person name="Peeters S.H."/>
            <person name="Heuer A."/>
            <person name="Rast P."/>
            <person name="Oberbeckmann S."/>
            <person name="Bunk B."/>
            <person name="Jeske O."/>
            <person name="Meyerdierks A."/>
            <person name="Storesund J.E."/>
            <person name="Kallscheuer N."/>
            <person name="Luecker S."/>
            <person name="Lage O.M."/>
            <person name="Pohl T."/>
            <person name="Merkel B.J."/>
            <person name="Hornburger P."/>
            <person name="Mueller R.-W."/>
            <person name="Bruemmer F."/>
            <person name="Labrenz M."/>
            <person name="Spormann A.M."/>
            <person name="Op Den Camp H."/>
            <person name="Overmann J."/>
            <person name="Amann R."/>
            <person name="Jetten M.S.M."/>
            <person name="Mascher T."/>
            <person name="Medema M.H."/>
            <person name="Devos D.P."/>
            <person name="Kaster A.-K."/>
            <person name="Ovreas L."/>
            <person name="Rohde M."/>
            <person name="Galperin M.Y."/>
            <person name="Jogler C."/>
        </authorList>
    </citation>
    <scope>NUCLEOTIDE SEQUENCE [LARGE SCALE GENOMIC DNA]</scope>
    <source>
        <strain evidence="8 9">Pla22</strain>
    </source>
</reference>
<dbReference type="SUPFAM" id="SSF50952">
    <property type="entry name" value="Soluble quinoprotein glucose dehydrogenase"/>
    <property type="match status" value="1"/>
</dbReference>
<dbReference type="InterPro" id="IPR028994">
    <property type="entry name" value="Integrin_alpha_N"/>
</dbReference>
<dbReference type="Pfam" id="PF23500">
    <property type="entry name" value="DUF7133"/>
    <property type="match status" value="1"/>
</dbReference>
<dbReference type="SUPFAM" id="SSF46626">
    <property type="entry name" value="Cytochrome c"/>
    <property type="match status" value="1"/>
</dbReference>
<feature type="domain" description="Cytochrome c" evidence="7">
    <location>
        <begin position="1245"/>
        <end position="1377"/>
    </location>
</feature>
<evidence type="ECO:0000256" key="5">
    <source>
        <dbReference type="PROSITE-ProRule" id="PRU00433"/>
    </source>
</evidence>
<dbReference type="InterPro" id="IPR013428">
    <property type="entry name" value="Membrane-bound_put_N"/>
</dbReference>
<dbReference type="InterPro" id="IPR016024">
    <property type="entry name" value="ARM-type_fold"/>
</dbReference>
<feature type="signal peptide" evidence="6">
    <location>
        <begin position="1"/>
        <end position="23"/>
    </location>
</feature>
<name>A0A5C5WSI5_9BACT</name>
<dbReference type="Gene3D" id="2.120.10.30">
    <property type="entry name" value="TolB, C-terminal domain"/>
    <property type="match status" value="1"/>
</dbReference>
<keyword evidence="9" id="KW-1185">Reference proteome</keyword>
<keyword evidence="3 6" id="KW-0732">Signal</keyword>
<dbReference type="GO" id="GO:0009055">
    <property type="term" value="F:electron transfer activity"/>
    <property type="evidence" value="ECO:0007669"/>
    <property type="project" value="InterPro"/>
</dbReference>
<dbReference type="Pfam" id="PF00034">
    <property type="entry name" value="Cytochrom_C"/>
    <property type="match status" value="1"/>
</dbReference>
<dbReference type="SUPFAM" id="SSF69318">
    <property type="entry name" value="Integrin alpha N-terminal domain"/>
    <property type="match status" value="1"/>
</dbReference>
<dbReference type="PANTHER" id="PTHR33546:SF1">
    <property type="entry name" value="LARGE, MULTIFUNCTIONAL SECRETED PROTEIN"/>
    <property type="match status" value="1"/>
</dbReference>
<evidence type="ECO:0000256" key="1">
    <source>
        <dbReference type="ARBA" id="ARBA00022617"/>
    </source>
</evidence>
<dbReference type="OrthoDB" id="225269at2"/>
<dbReference type="InterPro" id="IPR036909">
    <property type="entry name" value="Cyt_c-like_dom_sf"/>
</dbReference>
<dbReference type="EMBL" id="SJPI01000001">
    <property type="protein sequence ID" value="TWT53577.1"/>
    <property type="molecule type" value="Genomic_DNA"/>
</dbReference>
<organism evidence="8 9">
    <name type="scientific">Rubripirellula amarantea</name>
    <dbReference type="NCBI Taxonomy" id="2527999"/>
    <lineage>
        <taxon>Bacteria</taxon>
        <taxon>Pseudomonadati</taxon>
        <taxon>Planctomycetota</taxon>
        <taxon>Planctomycetia</taxon>
        <taxon>Pirellulales</taxon>
        <taxon>Pirellulaceae</taxon>
        <taxon>Rubripirellula</taxon>
    </lineage>
</organism>
<dbReference type="InterPro" id="IPR013517">
    <property type="entry name" value="FG-GAP"/>
</dbReference>
<dbReference type="Gene3D" id="1.25.10.10">
    <property type="entry name" value="Leucine-rich Repeat Variant"/>
    <property type="match status" value="1"/>
</dbReference>
<dbReference type="InterPro" id="IPR055557">
    <property type="entry name" value="DUF7133"/>
</dbReference>
<dbReference type="Proteomes" id="UP000316598">
    <property type="component" value="Unassembled WGS sequence"/>
</dbReference>
<evidence type="ECO:0000256" key="6">
    <source>
        <dbReference type="SAM" id="SignalP"/>
    </source>
</evidence>
<comment type="caution">
    <text evidence="8">The sequence shown here is derived from an EMBL/GenBank/DDBJ whole genome shotgun (WGS) entry which is preliminary data.</text>
</comment>
<keyword evidence="2 5" id="KW-0479">Metal-binding</keyword>
<protein>
    <submittedName>
        <fullName evidence="8">FG-GAP repeat protein</fullName>
    </submittedName>
</protein>
<dbReference type="InterPro" id="IPR011041">
    <property type="entry name" value="Quinoprot_gluc/sorb_DH_b-prop"/>
</dbReference>
<dbReference type="InterPro" id="IPR013427">
    <property type="entry name" value="Haem-bd_dom_put"/>
</dbReference>
<dbReference type="GO" id="GO:0046872">
    <property type="term" value="F:metal ion binding"/>
    <property type="evidence" value="ECO:0007669"/>
    <property type="project" value="UniProtKB-KW"/>
</dbReference>
<accession>A0A5C5WSI5</accession>
<dbReference type="RefSeq" id="WP_146513773.1">
    <property type="nucleotide sequence ID" value="NZ_SJPI01000001.1"/>
</dbReference>
<dbReference type="NCBIfam" id="TIGR02603">
    <property type="entry name" value="CxxCH_TIGR02603"/>
    <property type="match status" value="1"/>
</dbReference>